<feature type="compositionally biased region" description="Low complexity" evidence="1">
    <location>
        <begin position="7"/>
        <end position="20"/>
    </location>
</feature>
<dbReference type="EMBL" id="BARU01005876">
    <property type="protein sequence ID" value="GAH42580.1"/>
    <property type="molecule type" value="Genomic_DNA"/>
</dbReference>
<dbReference type="AlphaFoldDB" id="X1GCP6"/>
<reference evidence="2" key="1">
    <citation type="journal article" date="2014" name="Front. Microbiol.">
        <title>High frequency of phylogenetically diverse reductive dehalogenase-homologous genes in deep subseafloor sedimentary metagenomes.</title>
        <authorList>
            <person name="Kawai M."/>
            <person name="Futagami T."/>
            <person name="Toyoda A."/>
            <person name="Takaki Y."/>
            <person name="Nishi S."/>
            <person name="Hori S."/>
            <person name="Arai W."/>
            <person name="Tsubouchi T."/>
            <person name="Morono Y."/>
            <person name="Uchiyama I."/>
            <person name="Ito T."/>
            <person name="Fujiyama A."/>
            <person name="Inagaki F."/>
            <person name="Takami H."/>
        </authorList>
    </citation>
    <scope>NUCLEOTIDE SEQUENCE</scope>
    <source>
        <strain evidence="2">Expedition CK06-06</strain>
    </source>
</reference>
<name>X1GCP6_9ZZZZ</name>
<evidence type="ECO:0000313" key="2">
    <source>
        <dbReference type="EMBL" id="GAH42580.1"/>
    </source>
</evidence>
<feature type="region of interest" description="Disordered" evidence="1">
    <location>
        <begin position="1"/>
        <end position="24"/>
    </location>
</feature>
<gene>
    <name evidence="2" type="ORF">S03H2_11521</name>
</gene>
<sequence length="472" mass="54223">MLVSFDTSEASLSTSSSTSTKAEEVEVEALDTEIEPHIPEEVKALIKQLPISEELQDFILPLTEKTGRSPVGTLALLAIGMVAGTALGIASPIANVASYGIDKLIHSYRLDPDSVSKLWLRGFPKGQDAEEWKALTSAEKAAKTAELKDEVEKWFGELSDQGFGSHEQEAVKELARYLPAPTEIMTWAAREVFEPELREKYQLDKFLPPEFLEWAAKVGITGEVAKNYWASHWILPSLTAIQELWRRKILTKEDVDAFWTELDMVPWVREDLFKLFRAVPTRVDVRRFWDMRTIDEPRLRDIYQAQGYWEEDLEDYVMWTKVYVDFPDLMARYKNGWIKLEDVKTQLVEVDKMPEERFEELLQTKIKAVQEERIADTTALTRALIIKGAKAVPPKLTRGETIELLMLKNYDKWEAEYIYDIEVTGAASPETPMEFRQLVESYRHAVGLEFKEVPSELLEADRKRSDLRLKLA</sequence>
<evidence type="ECO:0000256" key="1">
    <source>
        <dbReference type="SAM" id="MobiDB-lite"/>
    </source>
</evidence>
<feature type="non-terminal residue" evidence="2">
    <location>
        <position position="472"/>
    </location>
</feature>
<proteinExistence type="predicted"/>
<comment type="caution">
    <text evidence="2">The sequence shown here is derived from an EMBL/GenBank/DDBJ whole genome shotgun (WGS) entry which is preliminary data.</text>
</comment>
<organism evidence="2">
    <name type="scientific">marine sediment metagenome</name>
    <dbReference type="NCBI Taxonomy" id="412755"/>
    <lineage>
        <taxon>unclassified sequences</taxon>
        <taxon>metagenomes</taxon>
        <taxon>ecological metagenomes</taxon>
    </lineage>
</organism>
<accession>X1GCP6</accession>
<protein>
    <submittedName>
        <fullName evidence="2">Uncharacterized protein</fullName>
    </submittedName>
</protein>